<dbReference type="InterPro" id="IPR010980">
    <property type="entry name" value="Cyt_c/b562"/>
</dbReference>
<evidence type="ECO:0008006" key="2">
    <source>
        <dbReference type="Google" id="ProtNLM"/>
    </source>
</evidence>
<dbReference type="GO" id="GO:0009055">
    <property type="term" value="F:electron transfer activity"/>
    <property type="evidence" value="ECO:0007669"/>
    <property type="project" value="InterPro"/>
</dbReference>
<protein>
    <recommendedName>
        <fullName evidence="2">Cytochrome c</fullName>
    </recommendedName>
</protein>
<sequence>MCKMCWASVVVLLLAVLGMGYKFILSGEVVATADGREAIVLEPAERDMVLSEMREFLVSIQAITEGIVNNDMPSVVTAARAMGTSAQRSVPGSLIRKLPLGFKTMGFDTHTQFEQLALDAEQLGDSEHALGQLAELMQNCTVCHTMYRFETPASLQETQ</sequence>
<dbReference type="GO" id="GO:0022900">
    <property type="term" value="P:electron transport chain"/>
    <property type="evidence" value="ECO:0007669"/>
    <property type="project" value="InterPro"/>
</dbReference>
<proteinExistence type="predicted"/>
<gene>
    <name evidence="1" type="ORF">MNBD_GAMMA20-250</name>
</gene>
<dbReference type="AlphaFoldDB" id="A0A3B1AHL1"/>
<accession>A0A3B1AHL1</accession>
<dbReference type="GO" id="GO:0020037">
    <property type="term" value="F:heme binding"/>
    <property type="evidence" value="ECO:0007669"/>
    <property type="project" value="InterPro"/>
</dbReference>
<organism evidence="1">
    <name type="scientific">hydrothermal vent metagenome</name>
    <dbReference type="NCBI Taxonomy" id="652676"/>
    <lineage>
        <taxon>unclassified sequences</taxon>
        <taxon>metagenomes</taxon>
        <taxon>ecological metagenomes</taxon>
    </lineage>
</organism>
<dbReference type="GO" id="GO:0005506">
    <property type="term" value="F:iron ion binding"/>
    <property type="evidence" value="ECO:0007669"/>
    <property type="project" value="InterPro"/>
</dbReference>
<name>A0A3B1AHL1_9ZZZZ</name>
<dbReference type="SUPFAM" id="SSF47175">
    <property type="entry name" value="Cytochromes"/>
    <property type="match status" value="1"/>
</dbReference>
<dbReference type="EMBL" id="UOFU01000169">
    <property type="protein sequence ID" value="VAW99373.1"/>
    <property type="molecule type" value="Genomic_DNA"/>
</dbReference>
<reference evidence="1" key="1">
    <citation type="submission" date="2018-06" db="EMBL/GenBank/DDBJ databases">
        <authorList>
            <person name="Zhirakovskaya E."/>
        </authorList>
    </citation>
    <scope>NUCLEOTIDE SEQUENCE</scope>
</reference>
<evidence type="ECO:0000313" key="1">
    <source>
        <dbReference type="EMBL" id="VAW99373.1"/>
    </source>
</evidence>